<dbReference type="InterPro" id="IPR051600">
    <property type="entry name" value="Beta-PGM-like"/>
</dbReference>
<dbReference type="PANTHER" id="PTHR46193:SF10">
    <property type="entry name" value="6-PHOSPHOGLUCONATE PHOSPHATASE"/>
    <property type="match status" value="1"/>
</dbReference>
<dbReference type="AlphaFoldDB" id="A0A1H6ZIV0"/>
<dbReference type="InterPro" id="IPR006439">
    <property type="entry name" value="HAD-SF_hydro_IA"/>
</dbReference>
<reference evidence="6" key="1">
    <citation type="submission" date="2016-10" db="EMBL/GenBank/DDBJ databases">
        <authorList>
            <person name="Varghese N."/>
            <person name="Submissions S."/>
        </authorList>
    </citation>
    <scope>NUCLEOTIDE SEQUENCE [LARGE SCALE GENOMIC DNA]</scope>
    <source>
        <strain evidence="6">CGMCC 4.7038</strain>
    </source>
</reference>
<keyword evidence="4" id="KW-0460">Magnesium</keyword>
<protein>
    <submittedName>
        <fullName evidence="5">Haloacid dehalogenase superfamily, subfamily IA, variant 3 with third motif having DD or ED/haloacid dehalogenase superfamily, subfamily IA, variant 1 with third motif having Dx(3-4)D or Dx(3-4)E</fullName>
    </submittedName>
</protein>
<dbReference type="PANTHER" id="PTHR46193">
    <property type="entry name" value="6-PHOSPHOGLUCONATE PHOSPHATASE"/>
    <property type="match status" value="1"/>
</dbReference>
<dbReference type="NCBIfam" id="TIGR01509">
    <property type="entry name" value="HAD-SF-IA-v3"/>
    <property type="match status" value="1"/>
</dbReference>
<keyword evidence="6" id="KW-1185">Reference proteome</keyword>
<dbReference type="SUPFAM" id="SSF56784">
    <property type="entry name" value="HAD-like"/>
    <property type="match status" value="1"/>
</dbReference>
<evidence type="ECO:0000313" key="6">
    <source>
        <dbReference type="Proteomes" id="UP000198707"/>
    </source>
</evidence>
<gene>
    <name evidence="5" type="ORF">SAMN05443287_10535</name>
</gene>
<dbReference type="SFLD" id="SFLDS00003">
    <property type="entry name" value="Haloacid_Dehalogenase"/>
    <property type="match status" value="1"/>
</dbReference>
<comment type="similarity">
    <text evidence="2">Belongs to the HAD-like hydrolase superfamily. CbbY/CbbZ/Gph/YieH family.</text>
</comment>
<dbReference type="Gene3D" id="1.10.150.240">
    <property type="entry name" value="Putative phosphatase, domain 2"/>
    <property type="match status" value="1"/>
</dbReference>
<dbReference type="Proteomes" id="UP000198707">
    <property type="component" value="Unassembled WGS sequence"/>
</dbReference>
<dbReference type="STRING" id="1144548.SAMN05443287_10535"/>
<dbReference type="EMBL" id="FNYV01000005">
    <property type="protein sequence ID" value="SEJ51447.1"/>
    <property type="molecule type" value="Genomic_DNA"/>
</dbReference>
<sequence>MAAGSRPDLVIFDCDGVLVDSESIVAGVLAGQLRQFDVEITDEECEREFAGLSQEKATERVLALLGTSAPAGWFDSLTRSVDVALRARVRPVPGVLDVIRLLDVPFCVASNGRPEKVALTLRTSGLARYFEHRVFTAADVAHGKPAPDLFLMAAERCGANPRRCVVVEDSVSGIAAARAAGMRVLGFVPADQTLDGADALFTDMAELPDLLSLPMS</sequence>
<dbReference type="SFLD" id="SFLDG01135">
    <property type="entry name" value="C1.5.6:_HAD__Beta-PGM__Phospha"/>
    <property type="match status" value="1"/>
</dbReference>
<evidence type="ECO:0000256" key="3">
    <source>
        <dbReference type="ARBA" id="ARBA00022723"/>
    </source>
</evidence>
<dbReference type="InterPro" id="IPR036412">
    <property type="entry name" value="HAD-like_sf"/>
</dbReference>
<accession>A0A1H6ZIV0</accession>
<keyword evidence="3" id="KW-0479">Metal-binding</keyword>
<organism evidence="5 6">
    <name type="scientific">Micromonospora phaseoli</name>
    <dbReference type="NCBI Taxonomy" id="1144548"/>
    <lineage>
        <taxon>Bacteria</taxon>
        <taxon>Bacillati</taxon>
        <taxon>Actinomycetota</taxon>
        <taxon>Actinomycetes</taxon>
        <taxon>Micromonosporales</taxon>
        <taxon>Micromonosporaceae</taxon>
        <taxon>Micromonospora</taxon>
    </lineage>
</organism>
<dbReference type="SFLD" id="SFLDG01129">
    <property type="entry name" value="C1.5:_HAD__Beta-PGM__Phosphata"/>
    <property type="match status" value="1"/>
</dbReference>
<dbReference type="GO" id="GO:0003824">
    <property type="term" value="F:catalytic activity"/>
    <property type="evidence" value="ECO:0007669"/>
    <property type="project" value="UniProtKB-ARBA"/>
</dbReference>
<comment type="cofactor">
    <cofactor evidence="1">
        <name>Mg(2+)</name>
        <dbReference type="ChEBI" id="CHEBI:18420"/>
    </cofactor>
</comment>
<dbReference type="InterPro" id="IPR023198">
    <property type="entry name" value="PGP-like_dom2"/>
</dbReference>
<evidence type="ECO:0000256" key="2">
    <source>
        <dbReference type="ARBA" id="ARBA00006171"/>
    </source>
</evidence>
<name>A0A1H6ZIV0_9ACTN</name>
<evidence type="ECO:0000256" key="1">
    <source>
        <dbReference type="ARBA" id="ARBA00001946"/>
    </source>
</evidence>
<dbReference type="Gene3D" id="3.40.50.1000">
    <property type="entry name" value="HAD superfamily/HAD-like"/>
    <property type="match status" value="1"/>
</dbReference>
<dbReference type="GO" id="GO:0046872">
    <property type="term" value="F:metal ion binding"/>
    <property type="evidence" value="ECO:0007669"/>
    <property type="project" value="UniProtKB-KW"/>
</dbReference>
<evidence type="ECO:0000256" key="4">
    <source>
        <dbReference type="ARBA" id="ARBA00022842"/>
    </source>
</evidence>
<proteinExistence type="inferred from homology"/>
<dbReference type="CDD" id="cd07526">
    <property type="entry name" value="HAD_BPGM_like"/>
    <property type="match status" value="1"/>
</dbReference>
<dbReference type="InterPro" id="IPR023214">
    <property type="entry name" value="HAD_sf"/>
</dbReference>
<evidence type="ECO:0000313" key="5">
    <source>
        <dbReference type="EMBL" id="SEJ51447.1"/>
    </source>
</evidence>
<dbReference type="Pfam" id="PF00702">
    <property type="entry name" value="Hydrolase"/>
    <property type="match status" value="1"/>
</dbReference>